<keyword evidence="5" id="KW-1185">Reference proteome</keyword>
<dbReference type="GO" id="GO:0004386">
    <property type="term" value="F:helicase activity"/>
    <property type="evidence" value="ECO:0007669"/>
    <property type="project" value="UniProtKB-KW"/>
</dbReference>
<geneLocation type="plasmid" evidence="4 5">
    <name>pGBRO01</name>
</geneLocation>
<dbReference type="eggNOG" id="COG0553">
    <property type="taxonomic scope" value="Bacteria"/>
</dbReference>
<keyword evidence="4" id="KW-0547">Nucleotide-binding</keyword>
<keyword evidence="4" id="KW-0347">Helicase</keyword>
<evidence type="ECO:0000256" key="2">
    <source>
        <dbReference type="SAM" id="MobiDB-lite"/>
    </source>
</evidence>
<keyword evidence="4" id="KW-0067">ATP-binding</keyword>
<dbReference type="GO" id="GO:0003677">
    <property type="term" value="F:DNA binding"/>
    <property type="evidence" value="ECO:0007669"/>
    <property type="project" value="InterPro"/>
</dbReference>
<dbReference type="PANTHER" id="PTHR41313">
    <property type="entry name" value="ADENINE-SPECIFIC METHYLTRANSFERASE"/>
    <property type="match status" value="1"/>
</dbReference>
<feature type="region of interest" description="Disordered" evidence="2">
    <location>
        <begin position="1"/>
        <end position="118"/>
    </location>
</feature>
<evidence type="ECO:0000256" key="1">
    <source>
        <dbReference type="SAM" id="Coils"/>
    </source>
</evidence>
<dbReference type="Pfam" id="PF04851">
    <property type="entry name" value="ResIII"/>
    <property type="match status" value="1"/>
</dbReference>
<dbReference type="eggNOG" id="COG4646">
    <property type="taxonomic scope" value="Bacteria"/>
</dbReference>
<evidence type="ECO:0000259" key="3">
    <source>
        <dbReference type="PROSITE" id="PS51194"/>
    </source>
</evidence>
<dbReference type="RefSeq" id="WP_012836516.1">
    <property type="nucleotide sequence ID" value="NC_013442.1"/>
</dbReference>
<gene>
    <name evidence="4" type="ORF">Gbro_4933</name>
</gene>
<dbReference type="SMART" id="SM00490">
    <property type="entry name" value="HELICc"/>
    <property type="match status" value="1"/>
</dbReference>
<dbReference type="InterPro" id="IPR014001">
    <property type="entry name" value="Helicase_ATP-bd"/>
</dbReference>
<dbReference type="eggNOG" id="COG4942">
    <property type="taxonomic scope" value="Bacteria"/>
</dbReference>
<keyword evidence="4" id="KW-0378">Hydrolase</keyword>
<dbReference type="GO" id="GO:0016787">
    <property type="term" value="F:hydrolase activity"/>
    <property type="evidence" value="ECO:0007669"/>
    <property type="project" value="InterPro"/>
</dbReference>
<feature type="compositionally biased region" description="Basic and acidic residues" evidence="2">
    <location>
        <begin position="1902"/>
        <end position="1913"/>
    </location>
</feature>
<feature type="compositionally biased region" description="Basic and acidic residues" evidence="2">
    <location>
        <begin position="89"/>
        <end position="101"/>
    </location>
</feature>
<protein>
    <submittedName>
        <fullName evidence="4">Helicase domain protein</fullName>
    </submittedName>
</protein>
<dbReference type="HOGENOM" id="CLU_000181_8_6_11"/>
<dbReference type="InterPro" id="IPR001650">
    <property type="entry name" value="Helicase_C-like"/>
</dbReference>
<feature type="compositionally biased region" description="Polar residues" evidence="2">
    <location>
        <begin position="76"/>
        <end position="88"/>
    </location>
</feature>
<feature type="compositionally biased region" description="Polar residues" evidence="2">
    <location>
        <begin position="52"/>
        <end position="63"/>
    </location>
</feature>
<dbReference type="SMART" id="SM00487">
    <property type="entry name" value="DEXDc"/>
    <property type="match status" value="1"/>
</dbReference>
<proteinExistence type="predicted"/>
<dbReference type="Gene3D" id="3.40.50.300">
    <property type="entry name" value="P-loop containing nucleotide triphosphate hydrolases"/>
    <property type="match status" value="2"/>
</dbReference>
<dbReference type="InterPro" id="IPR052933">
    <property type="entry name" value="DNA_Protect_Modify"/>
</dbReference>
<dbReference type="SUPFAM" id="SSF52540">
    <property type="entry name" value="P-loop containing nucleoside triphosphate hydrolases"/>
    <property type="match status" value="2"/>
</dbReference>
<dbReference type="EMBL" id="CP001803">
    <property type="protein sequence ID" value="ACY24046.1"/>
    <property type="molecule type" value="Genomic_DNA"/>
</dbReference>
<dbReference type="Proteomes" id="UP000001219">
    <property type="component" value="Plasmid pGBRO01"/>
</dbReference>
<organism evidence="4 5">
    <name type="scientific">Gordonia bronchialis (strain ATCC 25592 / DSM 43247 / BCRC 13721 / JCM 3198 / KCTC 3076 / NBRC 16047 / NCTC 10667)</name>
    <name type="common">Rhodococcus bronchialis</name>
    <dbReference type="NCBI Taxonomy" id="526226"/>
    <lineage>
        <taxon>Bacteria</taxon>
        <taxon>Bacillati</taxon>
        <taxon>Actinomycetota</taxon>
        <taxon>Actinomycetes</taxon>
        <taxon>Mycobacteriales</taxon>
        <taxon>Gordoniaceae</taxon>
        <taxon>Gordonia</taxon>
    </lineage>
</organism>
<feature type="domain" description="Helicase C-terminal" evidence="3">
    <location>
        <begin position="1380"/>
        <end position="1555"/>
    </location>
</feature>
<dbReference type="Pfam" id="PF00271">
    <property type="entry name" value="Helicase_C"/>
    <property type="match status" value="1"/>
</dbReference>
<reference evidence="4 5" key="1">
    <citation type="journal article" date="2010" name="Stand. Genomic Sci.">
        <title>Complete genome sequence of Gordonia bronchialis type strain (3410).</title>
        <authorList>
            <person name="Ivanova N."/>
            <person name="Sikorski J."/>
            <person name="Jando M."/>
            <person name="Lapidus A."/>
            <person name="Nolan M."/>
            <person name="Lucas S."/>
            <person name="Del Rio T.G."/>
            <person name="Tice H."/>
            <person name="Copeland A."/>
            <person name="Cheng J.F."/>
            <person name="Chen F."/>
            <person name="Bruce D."/>
            <person name="Goodwin L."/>
            <person name="Pitluck S."/>
            <person name="Mavromatis K."/>
            <person name="Ovchinnikova G."/>
            <person name="Pati A."/>
            <person name="Chen A."/>
            <person name="Palaniappan K."/>
            <person name="Land M."/>
            <person name="Hauser L."/>
            <person name="Chang Y.J."/>
            <person name="Jeffries C.D."/>
            <person name="Chain P."/>
            <person name="Saunders E."/>
            <person name="Han C."/>
            <person name="Detter J.C."/>
            <person name="Brettin T."/>
            <person name="Rohde M."/>
            <person name="Goker M."/>
            <person name="Bristow J."/>
            <person name="Eisen J.A."/>
            <person name="Markowitz V."/>
            <person name="Hugenholtz P."/>
            <person name="Klenk H.P."/>
            <person name="Kyrpides N.C."/>
        </authorList>
    </citation>
    <scope>NUCLEOTIDE SEQUENCE [LARGE SCALE GENOMIC DNA]</scope>
    <source>
        <strain evidence="5">ATCC 25592 / DSM 43247 / BCRC 13721 / JCM 3198 / KCTC 3076 / NBRC 16047 / NCTC 10667</strain>
        <plasmid evidence="5">pGBRO01</plasmid>
    </source>
</reference>
<dbReference type="eggNOG" id="COG0827">
    <property type="taxonomic scope" value="Bacteria"/>
</dbReference>
<feature type="compositionally biased region" description="Low complexity" evidence="2">
    <location>
        <begin position="1924"/>
        <end position="1933"/>
    </location>
</feature>
<feature type="compositionally biased region" description="Basic and acidic residues" evidence="2">
    <location>
        <begin position="15"/>
        <end position="27"/>
    </location>
</feature>
<dbReference type="PROSITE" id="PS51194">
    <property type="entry name" value="HELICASE_CTER"/>
    <property type="match status" value="1"/>
</dbReference>
<dbReference type="InterPro" id="IPR029063">
    <property type="entry name" value="SAM-dependent_MTases_sf"/>
</dbReference>
<dbReference type="InterPro" id="IPR027417">
    <property type="entry name" value="P-loop_NTPase"/>
</dbReference>
<dbReference type="KEGG" id="gbr:Gbro_4933"/>
<evidence type="ECO:0000313" key="5">
    <source>
        <dbReference type="Proteomes" id="UP000001219"/>
    </source>
</evidence>
<dbReference type="InterPro" id="IPR006935">
    <property type="entry name" value="Helicase/UvrB_N"/>
</dbReference>
<dbReference type="CDD" id="cd02440">
    <property type="entry name" value="AdoMet_MTases"/>
    <property type="match status" value="1"/>
</dbReference>
<dbReference type="GO" id="GO:0005524">
    <property type="term" value="F:ATP binding"/>
    <property type="evidence" value="ECO:0007669"/>
    <property type="project" value="InterPro"/>
</dbReference>
<name>D0LFJ7_GORB4</name>
<feature type="coiled-coil region" evidence="1">
    <location>
        <begin position="1580"/>
        <end position="1628"/>
    </location>
</feature>
<dbReference type="Gene3D" id="3.40.50.150">
    <property type="entry name" value="Vaccinia Virus protein VP39"/>
    <property type="match status" value="1"/>
</dbReference>
<keyword evidence="4" id="KW-0614">Plasmid</keyword>
<dbReference type="PANTHER" id="PTHR41313:SF1">
    <property type="entry name" value="DNA METHYLASE ADENINE-SPECIFIC DOMAIN-CONTAINING PROTEIN"/>
    <property type="match status" value="1"/>
</dbReference>
<dbReference type="PRINTS" id="PR00507">
    <property type="entry name" value="N12N6MTFRASE"/>
</dbReference>
<evidence type="ECO:0000313" key="4">
    <source>
        <dbReference type="EMBL" id="ACY24046.1"/>
    </source>
</evidence>
<sequence>MVAADEMGVPLSEWTRVRTREARRPDGTRVWIAADSVIAGLEPDPDPVSRAATPQHQRQTDTPSHAASHAAESHEQNITGDEATTGSSGKRDESTPVREPDAEPFVTPQRFTHGGDVLVPSGERARARANIAALEVVTDCAAGNRYATADEQNTLARWSGWGGCPNVFDPGREEWAAERERLQQLITAEEYQSARASTLNAHYTDPAIAQAMWDALVDAGFSGGRVLEPGCGSGNFIGLAPDTASMVGVENDPVSARVAHLLYPDAQVRNEGFERTRVPEGSFTAAIGNVPFGRFTVPDPVHNSRNHSIHNHFIIKTLHLTAPGGYAALITSSWTLDAADEKARREMHELGELVSAIRLPSRAFQRVAATDVVTDVLVFRRRDNAETVPHPETVDWIHAGPMRVRDRHGEWQVITVNQHYHTRPSSVLGQIHAGRGQFHDAQMVVINEDLGSAAEQLRQRLHADVTAAVDAGHSLSARPRPSRGSDFQAGIATARDLTEAQRPIGRVEYDAEADEFVREGLDGPETLSVFKTRVVETKHLLRLRDLAEATIAAQRDGTADKDMRDGLREELGRVYDAYVAAYGPINRAQITGGTERSAAEAEAKYVEAEKKWRAKNGVGGVAYRGELPAEVAEELTEKAWQTSPRVRRQRHLEQLRGDPSMAAVLALEHFDTETKKPTKTAIFSRDVVVAPVPVRSAESAEEAVSISVGESGGVDLDRIAQLLGCAPTEARDRIRGLVYADPQSDGQLVPASTALSGNVIAKHEQARTALSEDPGNGDLREYVDALAKVIPPRKEPSQIGAVSPGVTWVAAEDYAQFVKDVFGARTATVEKSSQGWVVDVPAGERNTPLMRTEYGADNQDYEKSLDAIDLWTELLNQRPIAVKNSPRERDDGAPEIDSQATVLAHVQARKITSEFQGWLWSDDDRRERLTTEWNRRFNAWVAPRHDGRYLSLPGLSPAFTPHPYQRNAVARIAAEPTVLLDHVVGAGKTGTMFMAAMELKRRGVVSQPWIVVPTHLIEQFGREVKQWYPAANALVGGKGMSPEERRTFVAQTATSDWDMVIVPASVFEKIKVAPDRREAYVRRELADLEEELQQRKDSGASHQTVKAIERAKKSQEKRLSKLLESKSRDEGVTFENSGCDYIFLDEAHEYKNKARQCAIESLSHEGSQKAEDLSMKLDLLRERAQERAHDTGLALTAGMERVATFATGTPIANSLAESWVMQQYLRPDVLDAAGVRSVTDWAAAFTQKRSETVTNVAGTRLRVETVTSSFSSPREMFAMSAQYADVVTRDQVPAKLPVYGERTIITTRPSQEVLDFITDLEHRLDHLDPREPQYDNTLKVLSDGQNVALDPRLANLTATRETTRAYAVAQKAADIYHANRDNEYLTATGERSATPGALQMVFCDRGTPKEAGSWTVYHALRDELIAAGVPAESIRFIHEARSPQQKLALQEDARTGKIAVLIGSTKTMGTGMNVQDRMIALHHMDVPWRPADLEQREGRIIRQGNQNPRIEICGYVTEGTTDTVMWQKVERKARFIAEAKTGQLDPTVTEVQDVDSSQSLVDAAAATKAAATGDERFLRMVELQSEVDDLQALANAHRDSRMHAAMVVQRADRMIPQLERARDVLEQLVVDHGEWDEKGRRFTVAGQSYRERPERSLALLTRAREAFMSVRNKGIGEKVTIAEFPHGVTLQLSRYAMSGDHAWFHLHIPEVDAESTGRLEFSVEGTRLMAGGPSGEQVSAVASGLATRVENLYARLPEKVAAVDEAIENYRATIRVHSPRIDVPFDKAKELQDRQVDLQTLRMELQAAQNTPEAIAGREAAAERMRRAGREPGWSLELNPTKATLEDAGLTAEQYVAATIRRHAAAAHDYTLQQSLREAEMRVEGPAPEPERETADTGADEQQGRPHVRDLLNDMRPPGRRSRSSTPPAAPTSDQLQQRASGLEQRPAAPDHDLSP</sequence>
<feature type="compositionally biased region" description="Basic and acidic residues" evidence="2">
    <location>
        <begin position="1878"/>
        <end position="1895"/>
    </location>
</feature>
<dbReference type="SUPFAM" id="SSF53335">
    <property type="entry name" value="S-adenosyl-L-methionine-dependent methyltransferases"/>
    <property type="match status" value="1"/>
</dbReference>
<feature type="region of interest" description="Disordered" evidence="2">
    <location>
        <begin position="1878"/>
        <end position="1956"/>
    </location>
</feature>
<accession>D0LFJ7</accession>
<keyword evidence="1" id="KW-0175">Coiled coil</keyword>